<reference evidence="16" key="1">
    <citation type="submission" date="2023-09" db="UniProtKB">
        <authorList>
            <consortium name="Ensembl"/>
        </authorList>
    </citation>
    <scope>IDENTIFICATION</scope>
</reference>
<dbReference type="GO" id="GO:0046922">
    <property type="term" value="F:peptide-O-fucosyltransferase activity"/>
    <property type="evidence" value="ECO:0007669"/>
    <property type="project" value="UniProtKB-EC"/>
</dbReference>
<dbReference type="SUPFAM" id="SSF53756">
    <property type="entry name" value="UDP-Glycosyltransferase/glycogen phosphorylase"/>
    <property type="match status" value="2"/>
</dbReference>
<evidence type="ECO:0000256" key="13">
    <source>
        <dbReference type="RuleBase" id="RU003832"/>
    </source>
</evidence>
<dbReference type="PROSITE" id="PS51257">
    <property type="entry name" value="PROKAR_LIPOPROTEIN"/>
    <property type="match status" value="1"/>
</dbReference>
<name>A0A8C0WU14_CASCN</name>
<feature type="domain" description="Fucosyltransferase C-terminal" evidence="14">
    <location>
        <begin position="304"/>
        <end position="425"/>
    </location>
</feature>
<keyword evidence="5 13" id="KW-0808">Transferase</keyword>
<comment type="catalytic activity">
    <reaction evidence="12">
        <text>L-seryl-[protein] + GDP-beta-L-fucose = 3-O-(alpha-L-fucosyl)-L-seryl-[protein] + GDP + H(+)</text>
        <dbReference type="Rhea" id="RHEA:63644"/>
        <dbReference type="Rhea" id="RHEA-COMP:9863"/>
        <dbReference type="Rhea" id="RHEA-COMP:17914"/>
        <dbReference type="ChEBI" id="CHEBI:15378"/>
        <dbReference type="ChEBI" id="CHEBI:29999"/>
        <dbReference type="ChEBI" id="CHEBI:57273"/>
        <dbReference type="ChEBI" id="CHEBI:58189"/>
        <dbReference type="ChEBI" id="CHEBI:189632"/>
        <dbReference type="EC" id="2.4.1.221"/>
    </reaction>
    <physiologicalReaction direction="left-to-right" evidence="12">
        <dbReference type="Rhea" id="RHEA:63645"/>
    </physiologicalReaction>
</comment>
<dbReference type="UniPathway" id="UPA00378"/>
<keyword evidence="8" id="KW-1133">Transmembrane helix</keyword>
<protein>
    <recommendedName>
        <fullName evidence="13">Fucosyltransferase</fullName>
        <ecNumber evidence="13">2.4.1.-</ecNumber>
    </recommendedName>
</protein>
<dbReference type="GO" id="GO:0005789">
    <property type="term" value="C:endoplasmic reticulum membrane"/>
    <property type="evidence" value="ECO:0007669"/>
    <property type="project" value="UniProtKB-SubCell"/>
</dbReference>
<evidence type="ECO:0000256" key="7">
    <source>
        <dbReference type="ARBA" id="ARBA00022968"/>
    </source>
</evidence>
<evidence type="ECO:0000256" key="1">
    <source>
        <dbReference type="ARBA" id="ARBA00004648"/>
    </source>
</evidence>
<dbReference type="Pfam" id="PF00852">
    <property type="entry name" value="Glyco_transf_10"/>
    <property type="match status" value="1"/>
</dbReference>
<evidence type="ECO:0000256" key="9">
    <source>
        <dbReference type="ARBA" id="ARBA00023136"/>
    </source>
</evidence>
<evidence type="ECO:0000313" key="16">
    <source>
        <dbReference type="Ensembl" id="ENSCCNP00000015095.1"/>
    </source>
</evidence>
<evidence type="ECO:0000256" key="3">
    <source>
        <dbReference type="ARBA" id="ARBA00008919"/>
    </source>
</evidence>
<evidence type="ECO:0000259" key="14">
    <source>
        <dbReference type="Pfam" id="PF00852"/>
    </source>
</evidence>
<evidence type="ECO:0000256" key="5">
    <source>
        <dbReference type="ARBA" id="ARBA00022679"/>
    </source>
</evidence>
<evidence type="ECO:0000256" key="8">
    <source>
        <dbReference type="ARBA" id="ARBA00022989"/>
    </source>
</evidence>
<evidence type="ECO:0000256" key="11">
    <source>
        <dbReference type="ARBA" id="ARBA00047273"/>
    </source>
</evidence>
<sequence length="562" mass="62694">MRGVSLWRRTTSVATHGGAGSCAVRVVPGARVDMAAGCAGAVLAALGVLSVCAASSSGPEVQREAGGEAEWAEPWDGAVFRPPSALGAVGAVRGPGTPRPGREETVDLPVLLWWSPGLFPHFPGDSERIECARGACVASRDLRVRSDPLTRALLFYGTDFRASAAPLPRLEHQSWALLHEESPLNNFLLSHGPGIRLFNLTATFSRHSDYPLTLQWLPGIAYLRRPAPPLRERAEWRRRGYAPLLYLQSHCDVPADRDRYVRELMRYIPVGAGCARRGAGGAESRAGGGRATLRTLLTAVLCPAQVDSYGKCLQNRELPTARLQDTATATTEDPELLAFLSRYKFHLALENAICNDYMTEKLWRPMHLGAVPVYRGSPSVRDWMPNNHSIILIDDFESPQKLAEFIDFLDKNDEEYMKFLEYKQLGGITNQFLLDRLKHREWGVNDPLLPNYLNGFECFVCDHELARLDAENAHAASPGDIPVPEPHIAQPSHMNCPVPTPGFGNVEEIPDNDSWKEMWLQDYWQGLDQGEALTAMIHNNETQQRKFWDYLHEIFMKRNKNI</sequence>
<dbReference type="InterPro" id="IPR001503">
    <property type="entry name" value="Glyco_trans_10"/>
</dbReference>
<dbReference type="AlphaFoldDB" id="A0A8C0WU14"/>
<dbReference type="InterPro" id="IPR055270">
    <property type="entry name" value="Glyco_tran_10_C"/>
</dbReference>
<dbReference type="FunFam" id="3.40.50.11660:FF:000002">
    <property type="entry name" value="Alpha-(1,3)-fucosyltransferase"/>
    <property type="match status" value="1"/>
</dbReference>
<feature type="domain" description="Fucosyltransferase N-terminal" evidence="15">
    <location>
        <begin position="110"/>
        <end position="211"/>
    </location>
</feature>
<evidence type="ECO:0000256" key="10">
    <source>
        <dbReference type="ARBA" id="ARBA00023180"/>
    </source>
</evidence>
<comment type="catalytic activity">
    <reaction evidence="11">
        <text>L-threonyl-[protein] + GDP-beta-L-fucose = 3-O-(alpha-L-fucosyl)-L-threonyl-[protein] + GDP + H(+)</text>
        <dbReference type="Rhea" id="RHEA:70491"/>
        <dbReference type="Rhea" id="RHEA-COMP:11060"/>
        <dbReference type="Rhea" id="RHEA-COMP:17915"/>
        <dbReference type="ChEBI" id="CHEBI:15378"/>
        <dbReference type="ChEBI" id="CHEBI:30013"/>
        <dbReference type="ChEBI" id="CHEBI:57273"/>
        <dbReference type="ChEBI" id="CHEBI:58189"/>
        <dbReference type="ChEBI" id="CHEBI:189631"/>
        <dbReference type="EC" id="2.4.1.221"/>
    </reaction>
    <physiologicalReaction direction="left-to-right" evidence="11">
        <dbReference type="Rhea" id="RHEA:70492"/>
    </physiologicalReaction>
</comment>
<keyword evidence="4 13" id="KW-0328">Glycosyltransferase</keyword>
<dbReference type="Gene3D" id="3.40.50.11660">
    <property type="entry name" value="Glycosyl transferase family 10, C-terminal domain"/>
    <property type="match status" value="1"/>
</dbReference>
<accession>A0A8C0WU14</accession>
<evidence type="ECO:0000256" key="6">
    <source>
        <dbReference type="ARBA" id="ARBA00022692"/>
    </source>
</evidence>
<dbReference type="Pfam" id="PF17039">
    <property type="entry name" value="Glyco_tran_10_N"/>
    <property type="match status" value="1"/>
</dbReference>
<comment type="subcellular location">
    <subcellularLocation>
        <location evidence="1">Endoplasmic reticulum membrane</location>
        <topology evidence="1">Single-pass type II membrane protein</topology>
    </subcellularLocation>
    <subcellularLocation>
        <location evidence="13">Golgi apparatus</location>
        <location evidence="13">Golgi stack membrane</location>
        <topology evidence="13">Single-pass type II membrane protein</topology>
    </subcellularLocation>
</comment>
<keyword evidence="13" id="KW-0333">Golgi apparatus</keyword>
<dbReference type="InterPro" id="IPR038577">
    <property type="entry name" value="GT10-like_C_sf"/>
</dbReference>
<evidence type="ECO:0000256" key="12">
    <source>
        <dbReference type="ARBA" id="ARBA00048647"/>
    </source>
</evidence>
<dbReference type="PANTHER" id="PTHR11929:SF198">
    <property type="entry name" value="ALPHA-(1,3)-FUCOSYLTRANSFERASE 11"/>
    <property type="match status" value="1"/>
</dbReference>
<dbReference type="PANTHER" id="PTHR11929">
    <property type="entry name" value="ALPHA- 1,3 -FUCOSYLTRANSFERASE"/>
    <property type="match status" value="1"/>
</dbReference>
<evidence type="ECO:0000256" key="2">
    <source>
        <dbReference type="ARBA" id="ARBA00004922"/>
    </source>
</evidence>
<comment type="pathway">
    <text evidence="2">Protein modification; protein glycosylation.</text>
</comment>
<evidence type="ECO:0000256" key="4">
    <source>
        <dbReference type="ARBA" id="ARBA00022676"/>
    </source>
</evidence>
<organism evidence="16">
    <name type="scientific">Castor canadensis</name>
    <name type="common">American beaver</name>
    <dbReference type="NCBI Taxonomy" id="51338"/>
    <lineage>
        <taxon>Eukaryota</taxon>
        <taxon>Metazoa</taxon>
        <taxon>Chordata</taxon>
        <taxon>Craniata</taxon>
        <taxon>Vertebrata</taxon>
        <taxon>Euteleostomi</taxon>
        <taxon>Mammalia</taxon>
        <taxon>Eutheria</taxon>
        <taxon>Euarchontoglires</taxon>
        <taxon>Glires</taxon>
        <taxon>Rodentia</taxon>
        <taxon>Castorimorpha</taxon>
        <taxon>Castoridae</taxon>
        <taxon>Castor</taxon>
    </lineage>
</organism>
<comment type="similarity">
    <text evidence="3 13">Belongs to the glycosyltransferase 10 family.</text>
</comment>
<dbReference type="GO" id="GO:0032580">
    <property type="term" value="C:Golgi cisterna membrane"/>
    <property type="evidence" value="ECO:0007669"/>
    <property type="project" value="UniProtKB-SubCell"/>
</dbReference>
<gene>
    <name evidence="16" type="primary">Fut11</name>
</gene>
<dbReference type="InterPro" id="IPR031481">
    <property type="entry name" value="Glyco_tran_10_N"/>
</dbReference>
<evidence type="ECO:0000259" key="15">
    <source>
        <dbReference type="Pfam" id="PF17039"/>
    </source>
</evidence>
<dbReference type="GO" id="GO:0046920">
    <property type="term" value="F:alpha-(1-&gt;3)-fucosyltransferase activity"/>
    <property type="evidence" value="ECO:0007669"/>
    <property type="project" value="TreeGrafter"/>
</dbReference>
<proteinExistence type="inferred from homology"/>
<keyword evidence="6 13" id="KW-0812">Transmembrane</keyword>
<dbReference type="EC" id="2.4.1.-" evidence="13"/>
<keyword evidence="7" id="KW-0735">Signal-anchor</keyword>
<keyword evidence="9" id="KW-0472">Membrane</keyword>
<dbReference type="Ensembl" id="ENSCCNT00000019732.1">
    <property type="protein sequence ID" value="ENSCCNP00000015095.1"/>
    <property type="gene ID" value="ENSCCNG00000015503.1"/>
</dbReference>
<keyword evidence="10" id="KW-0325">Glycoprotein</keyword>